<evidence type="ECO:0000313" key="1">
    <source>
        <dbReference type="EMBL" id="GFJ86591.1"/>
    </source>
</evidence>
<reference evidence="1 2" key="2">
    <citation type="submission" date="2020-03" db="EMBL/GenBank/DDBJ databases">
        <authorList>
            <person name="Ichikawa N."/>
            <person name="Kimura A."/>
            <person name="Kitahashi Y."/>
            <person name="Uohara A."/>
        </authorList>
    </citation>
    <scope>NUCLEOTIDE SEQUENCE [LARGE SCALE GENOMIC DNA]</scope>
    <source>
        <strain evidence="1 2">NBRC 108638</strain>
    </source>
</reference>
<sequence length="51" mass="4971">MRGLGEHAAAALRAIASDPAEAMVVAGIDGVATGISSMVASMTALTRRGAS</sequence>
<reference evidence="1 2" key="1">
    <citation type="submission" date="2020-03" db="EMBL/GenBank/DDBJ databases">
        <title>Whole genome shotgun sequence of Phytohabitans rumicis NBRC 108638.</title>
        <authorList>
            <person name="Komaki H."/>
            <person name="Tamura T."/>
        </authorList>
    </citation>
    <scope>NUCLEOTIDE SEQUENCE [LARGE SCALE GENOMIC DNA]</scope>
    <source>
        <strain evidence="1 2">NBRC 108638</strain>
    </source>
</reference>
<dbReference type="AlphaFoldDB" id="A0A6V8KW25"/>
<gene>
    <name evidence="1" type="ORF">Prum_002330</name>
</gene>
<dbReference type="EMBL" id="BLPG01000001">
    <property type="protein sequence ID" value="GFJ86591.1"/>
    <property type="molecule type" value="Genomic_DNA"/>
</dbReference>
<protein>
    <submittedName>
        <fullName evidence="1">Uncharacterized protein</fullName>
    </submittedName>
</protein>
<accession>A0A6V8KW25</accession>
<comment type="caution">
    <text evidence="1">The sequence shown here is derived from an EMBL/GenBank/DDBJ whole genome shotgun (WGS) entry which is preliminary data.</text>
</comment>
<proteinExistence type="predicted"/>
<organism evidence="1 2">
    <name type="scientific">Phytohabitans rumicis</name>
    <dbReference type="NCBI Taxonomy" id="1076125"/>
    <lineage>
        <taxon>Bacteria</taxon>
        <taxon>Bacillati</taxon>
        <taxon>Actinomycetota</taxon>
        <taxon>Actinomycetes</taxon>
        <taxon>Micromonosporales</taxon>
        <taxon>Micromonosporaceae</taxon>
    </lineage>
</organism>
<dbReference type="Proteomes" id="UP000482960">
    <property type="component" value="Unassembled WGS sequence"/>
</dbReference>
<keyword evidence="2" id="KW-1185">Reference proteome</keyword>
<evidence type="ECO:0000313" key="2">
    <source>
        <dbReference type="Proteomes" id="UP000482960"/>
    </source>
</evidence>
<name>A0A6V8KW25_9ACTN</name>